<reference evidence="2 3" key="1">
    <citation type="submission" date="2019-06" db="EMBL/GenBank/DDBJ databases">
        <title>Whole genome shotgun sequence of Glutamicibacter uratoxydans NBRC 15515.</title>
        <authorList>
            <person name="Hosoyama A."/>
            <person name="Uohara A."/>
            <person name="Ohji S."/>
            <person name="Ichikawa N."/>
        </authorList>
    </citation>
    <scope>NUCLEOTIDE SEQUENCE [LARGE SCALE GENOMIC DNA]</scope>
    <source>
        <strain evidence="2 3">NBRC 15515</strain>
    </source>
</reference>
<dbReference type="GO" id="GO:0005975">
    <property type="term" value="P:carbohydrate metabolic process"/>
    <property type="evidence" value="ECO:0007669"/>
    <property type="project" value="UniProtKB-ARBA"/>
</dbReference>
<gene>
    <name evidence="2" type="ORF">AUR04nite_01680</name>
</gene>
<name>A0A4Y4DI36_GLUUR</name>
<evidence type="ECO:0000259" key="1">
    <source>
        <dbReference type="PROSITE" id="PS50093"/>
    </source>
</evidence>
<comment type="caution">
    <text evidence="2">The sequence shown here is derived from an EMBL/GenBank/DDBJ whole genome shotgun (WGS) entry which is preliminary data.</text>
</comment>
<sequence>MRTIHALFIVGLMLVNNGTQTNEVMLQPAAESVCFQKKSSGHRSVDIAWALCNKDGGPKADSFFISDEKVKRTNDPKKVKIRDYDTCRTGFEKVAGCNSNPDIKPCKDQSLPIIRQVINAKDDSVLRSFSVCPEDPKTELPNNTKVVDVIRITTEQFRSFPLKASRVNSDPSNFSLRNGFTHFWASSNKQYFKVDIAESKVSIRAIPVQWIWNYGDGTTRRLNYPGEPAPEHTLHDKTDTSHVYQETGKFQVVVTTLYRGEFSVDGGPWEPIPGQASVPSEPSVMDVWRTKKELIATD</sequence>
<dbReference type="PROSITE" id="PS50093">
    <property type="entry name" value="PKD"/>
    <property type="match status" value="1"/>
</dbReference>
<feature type="domain" description="PKD" evidence="1">
    <location>
        <begin position="207"/>
        <end position="255"/>
    </location>
</feature>
<protein>
    <recommendedName>
        <fullName evidence="1">PKD domain-containing protein</fullName>
    </recommendedName>
</protein>
<dbReference type="AlphaFoldDB" id="A0A4Y4DI36"/>
<dbReference type="EMBL" id="BJNY01000001">
    <property type="protein sequence ID" value="GED04636.1"/>
    <property type="molecule type" value="Genomic_DNA"/>
</dbReference>
<keyword evidence="3" id="KW-1185">Reference proteome</keyword>
<organism evidence="2 3">
    <name type="scientific">Glutamicibacter uratoxydans</name>
    <name type="common">Arthrobacter uratoxydans</name>
    <dbReference type="NCBI Taxonomy" id="43667"/>
    <lineage>
        <taxon>Bacteria</taxon>
        <taxon>Bacillati</taxon>
        <taxon>Actinomycetota</taxon>
        <taxon>Actinomycetes</taxon>
        <taxon>Micrococcales</taxon>
        <taxon>Micrococcaceae</taxon>
        <taxon>Glutamicibacter</taxon>
    </lineage>
</organism>
<proteinExistence type="predicted"/>
<dbReference type="InterPro" id="IPR013783">
    <property type="entry name" value="Ig-like_fold"/>
</dbReference>
<accession>A0A4Y4DI36</accession>
<dbReference type="Proteomes" id="UP000316612">
    <property type="component" value="Unassembled WGS sequence"/>
</dbReference>
<dbReference type="InterPro" id="IPR000601">
    <property type="entry name" value="PKD_dom"/>
</dbReference>
<dbReference type="Gene3D" id="2.60.40.10">
    <property type="entry name" value="Immunoglobulins"/>
    <property type="match status" value="1"/>
</dbReference>
<evidence type="ECO:0000313" key="2">
    <source>
        <dbReference type="EMBL" id="GED04636.1"/>
    </source>
</evidence>
<evidence type="ECO:0000313" key="3">
    <source>
        <dbReference type="Proteomes" id="UP000316612"/>
    </source>
</evidence>